<evidence type="ECO:0000256" key="6">
    <source>
        <dbReference type="ARBA" id="ARBA00022723"/>
    </source>
</evidence>
<keyword evidence="7" id="KW-0430">Lectin</keyword>
<dbReference type="PANTHER" id="PTHR45713">
    <property type="entry name" value="FTP DOMAIN-CONTAINING PROTEIN"/>
    <property type="match status" value="1"/>
</dbReference>
<dbReference type="PANTHER" id="PTHR45713:SF8">
    <property type="entry name" value="SI:CH211-215K15.4"/>
    <property type="match status" value="1"/>
</dbReference>
<keyword evidence="10" id="KW-0732">Signal</keyword>
<dbReference type="AlphaFoldDB" id="A0AAD8LS75"/>
<dbReference type="SUPFAM" id="SSF49785">
    <property type="entry name" value="Galactose-binding domain-like"/>
    <property type="match status" value="1"/>
</dbReference>
<sequence>MESGSLQWYDYIPGITNRMNLIPGALLLGILSLCTAEQCSCPVVDNVALRGRSTQSQLLQGESGYLAASSNAIDGNHNPNLIQGSCSHTASHSSPWWRVDLLAPHRVNLVVITNRGDCCAERINGAEIRIGSSLENEGNSNPRCATIHSIPAGISRTYSCSAMEGRYVNVVIPGKKEYLCLCEVEVYAVPSSKDCCSKGCIQNNSN</sequence>
<dbReference type="GO" id="GO:0042806">
    <property type="term" value="F:fucose binding"/>
    <property type="evidence" value="ECO:0007669"/>
    <property type="project" value="UniProtKB-ARBA"/>
</dbReference>
<gene>
    <name evidence="12" type="ORF">AOXY_G4878</name>
</gene>
<feature type="chain" id="PRO_5042048523" description="Fucolectin tachylectin-4 pentraxin-1 domain-containing protein" evidence="10">
    <location>
        <begin position="37"/>
        <end position="206"/>
    </location>
</feature>
<dbReference type="InterPro" id="IPR006585">
    <property type="entry name" value="FTP1"/>
</dbReference>
<evidence type="ECO:0000313" key="13">
    <source>
        <dbReference type="Proteomes" id="UP001230051"/>
    </source>
</evidence>
<keyword evidence="8" id="KW-0106">Calcium</keyword>
<dbReference type="SMART" id="SM00607">
    <property type="entry name" value="FTP"/>
    <property type="match status" value="1"/>
</dbReference>
<feature type="domain" description="Fucolectin tachylectin-4 pentraxin-1" evidence="11">
    <location>
        <begin position="44"/>
        <end position="190"/>
    </location>
</feature>
<keyword evidence="9" id="KW-1015">Disulfide bond</keyword>
<comment type="subunit">
    <text evidence="4">Homotrimer.</text>
</comment>
<comment type="function">
    <text evidence="1">Acts as a defensive agent. Recognizes blood group fucosylated oligosaccharides including A, B, H and Lewis B-type antigens. Does not recognize Lewis A antigen and has low affinity for monovalent haptens.</text>
</comment>
<feature type="signal peptide" evidence="10">
    <location>
        <begin position="1"/>
        <end position="36"/>
    </location>
</feature>
<dbReference type="GO" id="GO:0046872">
    <property type="term" value="F:metal ion binding"/>
    <property type="evidence" value="ECO:0007669"/>
    <property type="project" value="UniProtKB-KW"/>
</dbReference>
<proteinExistence type="inferred from homology"/>
<evidence type="ECO:0000256" key="7">
    <source>
        <dbReference type="ARBA" id="ARBA00022734"/>
    </source>
</evidence>
<dbReference type="Proteomes" id="UP001230051">
    <property type="component" value="Unassembled WGS sequence"/>
</dbReference>
<comment type="caution">
    <text evidence="12">The sequence shown here is derived from an EMBL/GenBank/DDBJ whole genome shotgun (WGS) entry which is preliminary data.</text>
</comment>
<dbReference type="GO" id="GO:0001868">
    <property type="term" value="P:regulation of complement activation, lectin pathway"/>
    <property type="evidence" value="ECO:0007669"/>
    <property type="project" value="UniProtKB-ARBA"/>
</dbReference>
<evidence type="ECO:0000313" key="12">
    <source>
        <dbReference type="EMBL" id="KAK1172334.1"/>
    </source>
</evidence>
<evidence type="ECO:0000256" key="4">
    <source>
        <dbReference type="ARBA" id="ARBA00011233"/>
    </source>
</evidence>
<dbReference type="Gene3D" id="2.60.120.260">
    <property type="entry name" value="Galactose-binding domain-like"/>
    <property type="match status" value="1"/>
</dbReference>
<dbReference type="EMBL" id="JAGXEW010000004">
    <property type="protein sequence ID" value="KAK1172334.1"/>
    <property type="molecule type" value="Genomic_DNA"/>
</dbReference>
<evidence type="ECO:0000256" key="9">
    <source>
        <dbReference type="ARBA" id="ARBA00023157"/>
    </source>
</evidence>
<organism evidence="12 13">
    <name type="scientific">Acipenser oxyrinchus oxyrinchus</name>
    <dbReference type="NCBI Taxonomy" id="40147"/>
    <lineage>
        <taxon>Eukaryota</taxon>
        <taxon>Metazoa</taxon>
        <taxon>Chordata</taxon>
        <taxon>Craniata</taxon>
        <taxon>Vertebrata</taxon>
        <taxon>Euteleostomi</taxon>
        <taxon>Actinopterygii</taxon>
        <taxon>Chondrostei</taxon>
        <taxon>Acipenseriformes</taxon>
        <taxon>Acipenseridae</taxon>
        <taxon>Acipenser</taxon>
    </lineage>
</organism>
<evidence type="ECO:0000256" key="8">
    <source>
        <dbReference type="ARBA" id="ARBA00022837"/>
    </source>
</evidence>
<dbReference type="GO" id="GO:0005576">
    <property type="term" value="C:extracellular region"/>
    <property type="evidence" value="ECO:0007669"/>
    <property type="project" value="UniProtKB-SubCell"/>
</dbReference>
<dbReference type="Pfam" id="PF22633">
    <property type="entry name" value="F5_F8_type_C_2"/>
    <property type="match status" value="1"/>
</dbReference>
<dbReference type="GO" id="GO:0010185">
    <property type="term" value="P:regulation of cellular defense response"/>
    <property type="evidence" value="ECO:0007669"/>
    <property type="project" value="UniProtKB-ARBA"/>
</dbReference>
<evidence type="ECO:0000256" key="2">
    <source>
        <dbReference type="ARBA" id="ARBA00004613"/>
    </source>
</evidence>
<protein>
    <recommendedName>
        <fullName evidence="11">Fucolectin tachylectin-4 pentraxin-1 domain-containing protein</fullName>
    </recommendedName>
</protein>
<keyword evidence="6" id="KW-0479">Metal-binding</keyword>
<comment type="similarity">
    <text evidence="3">Belongs to the fucolectin family.</text>
</comment>
<accession>A0AAD8LS75</accession>
<dbReference type="InterPro" id="IPR051941">
    <property type="entry name" value="BG_Antigen-Binding_Lectin"/>
</dbReference>
<comment type="subcellular location">
    <subcellularLocation>
        <location evidence="2">Secreted</location>
    </subcellularLocation>
</comment>
<reference evidence="12" key="1">
    <citation type="submission" date="2022-02" db="EMBL/GenBank/DDBJ databases">
        <title>Atlantic sturgeon de novo genome assembly.</title>
        <authorList>
            <person name="Stock M."/>
            <person name="Klopp C."/>
            <person name="Guiguen Y."/>
            <person name="Cabau C."/>
            <person name="Parinello H."/>
            <person name="Santidrian Yebra-Pimentel E."/>
            <person name="Kuhl H."/>
            <person name="Dirks R.P."/>
            <person name="Guessner J."/>
            <person name="Wuertz S."/>
            <person name="Du K."/>
            <person name="Schartl M."/>
        </authorList>
    </citation>
    <scope>NUCLEOTIDE SEQUENCE</scope>
    <source>
        <strain evidence="12">STURGEONOMICS-FGT-2020</strain>
        <tissue evidence="12">Whole blood</tissue>
    </source>
</reference>
<evidence type="ECO:0000256" key="1">
    <source>
        <dbReference type="ARBA" id="ARBA00002219"/>
    </source>
</evidence>
<dbReference type="InterPro" id="IPR008979">
    <property type="entry name" value="Galactose-bd-like_sf"/>
</dbReference>
<evidence type="ECO:0000256" key="10">
    <source>
        <dbReference type="SAM" id="SignalP"/>
    </source>
</evidence>
<keyword evidence="13" id="KW-1185">Reference proteome</keyword>
<evidence type="ECO:0000256" key="5">
    <source>
        <dbReference type="ARBA" id="ARBA00022525"/>
    </source>
</evidence>
<keyword evidence="5" id="KW-0964">Secreted</keyword>
<name>A0AAD8LS75_ACIOX</name>
<evidence type="ECO:0000256" key="3">
    <source>
        <dbReference type="ARBA" id="ARBA00010147"/>
    </source>
</evidence>
<evidence type="ECO:0000259" key="11">
    <source>
        <dbReference type="SMART" id="SM00607"/>
    </source>
</evidence>